<keyword evidence="10" id="KW-0539">Nucleus</keyword>
<name>A0A3P9BI94_9CICH</name>
<dbReference type="GO" id="GO:0008270">
    <property type="term" value="F:zinc ion binding"/>
    <property type="evidence" value="ECO:0007669"/>
    <property type="project" value="UniProtKB-KW"/>
</dbReference>
<reference evidence="13" key="3">
    <citation type="submission" date="2025-09" db="UniProtKB">
        <authorList>
            <consortium name="Ensembl"/>
        </authorList>
    </citation>
    <scope>IDENTIFICATION</scope>
</reference>
<dbReference type="GeneTree" id="ENSGT00940000179946"/>
<dbReference type="InterPro" id="IPR013087">
    <property type="entry name" value="Znf_C2H2_type"/>
</dbReference>
<evidence type="ECO:0000313" key="14">
    <source>
        <dbReference type="Proteomes" id="UP000265160"/>
    </source>
</evidence>
<organism evidence="13 14">
    <name type="scientific">Maylandia zebra</name>
    <name type="common">zebra mbuna</name>
    <dbReference type="NCBI Taxonomy" id="106582"/>
    <lineage>
        <taxon>Eukaryota</taxon>
        <taxon>Metazoa</taxon>
        <taxon>Chordata</taxon>
        <taxon>Craniata</taxon>
        <taxon>Vertebrata</taxon>
        <taxon>Euteleostomi</taxon>
        <taxon>Actinopterygii</taxon>
        <taxon>Neopterygii</taxon>
        <taxon>Teleostei</taxon>
        <taxon>Neoteleostei</taxon>
        <taxon>Acanthomorphata</taxon>
        <taxon>Ovalentaria</taxon>
        <taxon>Cichlomorphae</taxon>
        <taxon>Cichliformes</taxon>
        <taxon>Cichlidae</taxon>
        <taxon>African cichlids</taxon>
        <taxon>Pseudocrenilabrinae</taxon>
        <taxon>Haplochromini</taxon>
        <taxon>Maylandia</taxon>
        <taxon>Maylandia zebra complex</taxon>
    </lineage>
</organism>
<keyword evidence="7" id="KW-0805">Transcription regulation</keyword>
<dbReference type="FunFam" id="3.30.160.60:FF:001506">
    <property type="entry name" value="Zinc finger protein"/>
    <property type="match status" value="1"/>
</dbReference>
<proteinExistence type="inferred from homology"/>
<evidence type="ECO:0000256" key="11">
    <source>
        <dbReference type="PROSITE-ProRule" id="PRU00042"/>
    </source>
</evidence>
<dbReference type="InterPro" id="IPR036236">
    <property type="entry name" value="Znf_C2H2_sf"/>
</dbReference>
<comment type="similarity">
    <text evidence="2">Belongs to the krueppel C2H2-type zinc-finger protein family.</text>
</comment>
<keyword evidence="9" id="KW-0804">Transcription</keyword>
<evidence type="ECO:0000256" key="2">
    <source>
        <dbReference type="ARBA" id="ARBA00006991"/>
    </source>
</evidence>
<keyword evidence="14" id="KW-1185">Reference proteome</keyword>
<sequence length="76" mass="8662">MVFLGHKHTELYMRTHTGEKPFVCTVCGKAFTQNGNLMGHMRGPTGERPCVCRLHQSGLTVRFHLSIKANMRSFRD</sequence>
<evidence type="ECO:0000313" key="13">
    <source>
        <dbReference type="Ensembl" id="ENSMZEP00005009617.1"/>
    </source>
</evidence>
<dbReference type="GO" id="GO:0005634">
    <property type="term" value="C:nucleus"/>
    <property type="evidence" value="ECO:0007669"/>
    <property type="project" value="UniProtKB-SubCell"/>
</dbReference>
<evidence type="ECO:0000256" key="3">
    <source>
        <dbReference type="ARBA" id="ARBA00022723"/>
    </source>
</evidence>
<evidence type="ECO:0000256" key="6">
    <source>
        <dbReference type="ARBA" id="ARBA00022833"/>
    </source>
</evidence>
<dbReference type="Proteomes" id="UP000265160">
    <property type="component" value="LG8"/>
</dbReference>
<evidence type="ECO:0000256" key="5">
    <source>
        <dbReference type="ARBA" id="ARBA00022771"/>
    </source>
</evidence>
<dbReference type="PROSITE" id="PS50157">
    <property type="entry name" value="ZINC_FINGER_C2H2_2"/>
    <property type="match status" value="1"/>
</dbReference>
<evidence type="ECO:0000259" key="12">
    <source>
        <dbReference type="PROSITE" id="PS50157"/>
    </source>
</evidence>
<keyword evidence="6" id="KW-0862">Zinc</keyword>
<keyword evidence="5 11" id="KW-0863">Zinc-finger</keyword>
<evidence type="ECO:0000256" key="1">
    <source>
        <dbReference type="ARBA" id="ARBA00004123"/>
    </source>
</evidence>
<dbReference type="GO" id="GO:0003677">
    <property type="term" value="F:DNA binding"/>
    <property type="evidence" value="ECO:0007669"/>
    <property type="project" value="UniProtKB-KW"/>
</dbReference>
<keyword evidence="4" id="KW-0677">Repeat</keyword>
<dbReference type="Ensembl" id="ENSMZET00005009976.1">
    <property type="protein sequence ID" value="ENSMZEP00005009617.1"/>
    <property type="gene ID" value="ENSMZEG00005007286.1"/>
</dbReference>
<keyword evidence="8" id="KW-0238">DNA-binding</keyword>
<dbReference type="SUPFAM" id="SSF57667">
    <property type="entry name" value="beta-beta-alpha zinc fingers"/>
    <property type="match status" value="1"/>
</dbReference>
<dbReference type="GO" id="GO:0000981">
    <property type="term" value="F:DNA-binding transcription factor activity, RNA polymerase II-specific"/>
    <property type="evidence" value="ECO:0007669"/>
    <property type="project" value="TreeGrafter"/>
</dbReference>
<dbReference type="Gene3D" id="3.30.160.60">
    <property type="entry name" value="Classic Zinc Finger"/>
    <property type="match status" value="1"/>
</dbReference>
<evidence type="ECO:0000256" key="10">
    <source>
        <dbReference type="ARBA" id="ARBA00023242"/>
    </source>
</evidence>
<evidence type="ECO:0000256" key="4">
    <source>
        <dbReference type="ARBA" id="ARBA00022737"/>
    </source>
</evidence>
<accession>A0A3P9BI94</accession>
<reference evidence="13" key="2">
    <citation type="submission" date="2025-08" db="UniProtKB">
        <authorList>
            <consortium name="Ensembl"/>
        </authorList>
    </citation>
    <scope>IDENTIFICATION</scope>
</reference>
<protein>
    <recommendedName>
        <fullName evidence="12">C2H2-type domain-containing protein</fullName>
    </recommendedName>
</protein>
<evidence type="ECO:0000256" key="7">
    <source>
        <dbReference type="ARBA" id="ARBA00023015"/>
    </source>
</evidence>
<reference evidence="13 14" key="1">
    <citation type="journal article" date="2014" name="Nature">
        <title>The genomic substrate for adaptive radiation in African cichlid fish.</title>
        <authorList>
            <person name="Brawand D."/>
            <person name="Wagner C.E."/>
            <person name="Li Y.I."/>
            <person name="Malinsky M."/>
            <person name="Keller I."/>
            <person name="Fan S."/>
            <person name="Simakov O."/>
            <person name="Ng A.Y."/>
            <person name="Lim Z.W."/>
            <person name="Bezault E."/>
            <person name="Turner-Maier J."/>
            <person name="Johnson J."/>
            <person name="Alcazar R."/>
            <person name="Noh H.J."/>
            <person name="Russell P."/>
            <person name="Aken B."/>
            <person name="Alfoldi J."/>
            <person name="Amemiya C."/>
            <person name="Azzouzi N."/>
            <person name="Baroiller J.F."/>
            <person name="Barloy-Hubler F."/>
            <person name="Berlin A."/>
            <person name="Bloomquist R."/>
            <person name="Carleton K.L."/>
            <person name="Conte M.A."/>
            <person name="D'Cotta H."/>
            <person name="Eshel O."/>
            <person name="Gaffney L."/>
            <person name="Galibert F."/>
            <person name="Gante H.F."/>
            <person name="Gnerre S."/>
            <person name="Greuter L."/>
            <person name="Guyon R."/>
            <person name="Haddad N.S."/>
            <person name="Haerty W."/>
            <person name="Harris R.M."/>
            <person name="Hofmann H.A."/>
            <person name="Hourlier T."/>
            <person name="Hulata G."/>
            <person name="Jaffe D.B."/>
            <person name="Lara M."/>
            <person name="Lee A.P."/>
            <person name="MacCallum I."/>
            <person name="Mwaiko S."/>
            <person name="Nikaido M."/>
            <person name="Nishihara H."/>
            <person name="Ozouf-Costaz C."/>
            <person name="Penman D.J."/>
            <person name="Przybylski D."/>
            <person name="Rakotomanga M."/>
            <person name="Renn S.C.P."/>
            <person name="Ribeiro F.J."/>
            <person name="Ron M."/>
            <person name="Salzburger W."/>
            <person name="Sanchez-Pulido L."/>
            <person name="Santos M.E."/>
            <person name="Searle S."/>
            <person name="Sharpe T."/>
            <person name="Swofford R."/>
            <person name="Tan F.J."/>
            <person name="Williams L."/>
            <person name="Young S."/>
            <person name="Yin S."/>
            <person name="Okada N."/>
            <person name="Kocher T.D."/>
            <person name="Miska E.A."/>
            <person name="Lander E.S."/>
            <person name="Venkatesh B."/>
            <person name="Fernald R.D."/>
            <person name="Meyer A."/>
            <person name="Ponting C.P."/>
            <person name="Streelman J.T."/>
            <person name="Lindblad-Toh K."/>
            <person name="Seehausen O."/>
            <person name="Di Palma F."/>
        </authorList>
    </citation>
    <scope>NUCLEOTIDE SEQUENCE</scope>
</reference>
<dbReference type="Pfam" id="PF00096">
    <property type="entry name" value="zf-C2H2"/>
    <property type="match status" value="1"/>
</dbReference>
<comment type="subcellular location">
    <subcellularLocation>
        <location evidence="1">Nucleus</location>
    </subcellularLocation>
</comment>
<evidence type="ECO:0000256" key="8">
    <source>
        <dbReference type="ARBA" id="ARBA00023125"/>
    </source>
</evidence>
<keyword evidence="3" id="KW-0479">Metal-binding</keyword>
<dbReference type="AlphaFoldDB" id="A0A3P9BI94"/>
<dbReference type="PANTHER" id="PTHR24394:SF29">
    <property type="entry name" value="MYONEURIN"/>
    <property type="match status" value="1"/>
</dbReference>
<evidence type="ECO:0000256" key="9">
    <source>
        <dbReference type="ARBA" id="ARBA00023163"/>
    </source>
</evidence>
<feature type="domain" description="C2H2-type" evidence="12">
    <location>
        <begin position="22"/>
        <end position="49"/>
    </location>
</feature>
<dbReference type="PANTHER" id="PTHR24394">
    <property type="entry name" value="ZINC FINGER PROTEIN"/>
    <property type="match status" value="1"/>
</dbReference>